<gene>
    <name evidence="1" type="ORF">METZ01_LOCUS98718</name>
</gene>
<protein>
    <submittedName>
        <fullName evidence="1">Uncharacterized protein</fullName>
    </submittedName>
</protein>
<dbReference type="PANTHER" id="PTHR12558">
    <property type="entry name" value="CELL DIVISION CYCLE 16,23,27"/>
    <property type="match status" value="1"/>
</dbReference>
<dbReference type="Pfam" id="PF13181">
    <property type="entry name" value="TPR_8"/>
    <property type="match status" value="1"/>
</dbReference>
<dbReference type="AlphaFoldDB" id="A0A381W047"/>
<dbReference type="Gene3D" id="1.25.40.10">
    <property type="entry name" value="Tetratricopeptide repeat domain"/>
    <property type="match status" value="2"/>
</dbReference>
<dbReference type="InterPro" id="IPR019734">
    <property type="entry name" value="TPR_rpt"/>
</dbReference>
<sequence>MNLLKSLVSFFFSFLLVYAGTEEENELALHHFMQGEFLMNQGNYAMAALEFQEAIELDPNAATIHVSIADAYRRLGKNRRAENHLRTALDLDSKDTEARELLGQLFIVEQKFIDAELEFQILLKSNPENVDYLYTLADLAKLQKNWDVAIDYYIEAFQVNSSSIHGLEQALQISLMSNRFDRAEEVCEFLLAEEPENIKYLETFRDLTLFNENYEKAFETVETMEKIQGSTTKLLMQKSALYEELNQDQKALSVMNEAFSADSMDIDVLSRLVTLLLDQDENEEAMLYNQRIIDNFNDDPRGVINLAIIALRDKNPKDAIAALNPHVERFPNDYTVQYLLGTSYYQIKDYENAELHLVKALVAFPESRSAKHNLALIYDTIGNWKESDKIYMELITTDSSDAQAFNNYAYSLVERNQDIEFSLELAENAIRLAPKSAAYLDTIGWIYFKMNRLDESLKYIRESLTIDSENSTIRGHLDTVIKAKADQNSQNVQQAENQE</sequence>
<dbReference type="SUPFAM" id="SSF48452">
    <property type="entry name" value="TPR-like"/>
    <property type="match status" value="2"/>
</dbReference>
<dbReference type="Pfam" id="PF13414">
    <property type="entry name" value="TPR_11"/>
    <property type="match status" value="1"/>
</dbReference>
<accession>A0A381W047</accession>
<dbReference type="SMART" id="SM00028">
    <property type="entry name" value="TPR"/>
    <property type="match status" value="8"/>
</dbReference>
<dbReference type="EMBL" id="UINC01010297">
    <property type="protein sequence ID" value="SVA45864.1"/>
    <property type="molecule type" value="Genomic_DNA"/>
</dbReference>
<dbReference type="Pfam" id="PF13432">
    <property type="entry name" value="TPR_16"/>
    <property type="match status" value="2"/>
</dbReference>
<dbReference type="InterPro" id="IPR011990">
    <property type="entry name" value="TPR-like_helical_dom_sf"/>
</dbReference>
<organism evidence="1">
    <name type="scientific">marine metagenome</name>
    <dbReference type="NCBI Taxonomy" id="408172"/>
    <lineage>
        <taxon>unclassified sequences</taxon>
        <taxon>metagenomes</taxon>
        <taxon>ecological metagenomes</taxon>
    </lineage>
</organism>
<name>A0A381W047_9ZZZZ</name>
<dbReference type="PANTHER" id="PTHR12558:SF13">
    <property type="entry name" value="CELL DIVISION CYCLE PROTEIN 27 HOMOLOG"/>
    <property type="match status" value="1"/>
</dbReference>
<proteinExistence type="predicted"/>
<reference evidence="1" key="1">
    <citation type="submission" date="2018-05" db="EMBL/GenBank/DDBJ databases">
        <authorList>
            <person name="Lanie J.A."/>
            <person name="Ng W.-L."/>
            <person name="Kazmierczak K.M."/>
            <person name="Andrzejewski T.M."/>
            <person name="Davidsen T.M."/>
            <person name="Wayne K.J."/>
            <person name="Tettelin H."/>
            <person name="Glass J.I."/>
            <person name="Rusch D."/>
            <person name="Podicherti R."/>
            <person name="Tsui H.-C.T."/>
            <person name="Winkler M.E."/>
        </authorList>
    </citation>
    <scope>NUCLEOTIDE SEQUENCE</scope>
</reference>
<dbReference type="PROSITE" id="PS50005">
    <property type="entry name" value="TPR"/>
    <property type="match status" value="4"/>
</dbReference>
<evidence type="ECO:0000313" key="1">
    <source>
        <dbReference type="EMBL" id="SVA45864.1"/>
    </source>
</evidence>